<evidence type="ECO:0000256" key="2">
    <source>
        <dbReference type="ARBA" id="ARBA00022801"/>
    </source>
</evidence>
<dbReference type="PROSITE" id="PS50802">
    <property type="entry name" value="OTU"/>
    <property type="match status" value="1"/>
</dbReference>
<dbReference type="CDD" id="cd22760">
    <property type="entry name" value="OTU_plant_OTU4-like"/>
    <property type="match status" value="1"/>
</dbReference>
<dbReference type="InterPro" id="IPR038765">
    <property type="entry name" value="Papain-like_cys_pep_sf"/>
</dbReference>
<sequence>MVSSFCFPYTPVFLVISMDSEHGIAGDGSCLFRSVIHGAYLKAGKQSPSESLQKQLADELRAKVADEFVKRRTEIEWFLEGDFDTYVAEMRQPHKWGGEPELLMCSHILQMPITVFMKERFSGRLKIIAEYGREYGTGNSINVLYHSYGHYDALLAPIGNVQSRITSLVSRSSIQESLKICPNVTYACELLPHRLKGCTSDFPSEPGSIAVKL</sequence>
<dbReference type="PANTHER" id="PTHR13312:SF6">
    <property type="entry name" value="UBIQUITIN THIOESTERASE OTU"/>
    <property type="match status" value="1"/>
</dbReference>
<proteinExistence type="predicted"/>
<protein>
    <recommendedName>
        <fullName evidence="3">Ubiquitin thioesterase OTU</fullName>
        <ecNumber evidence="3">3.4.19.12</ecNumber>
    </recommendedName>
</protein>
<dbReference type="RefSeq" id="XP_048135814.1">
    <property type="nucleotide sequence ID" value="XM_048279857.1"/>
</dbReference>
<keyword evidence="5" id="KW-1185">Reference proteome</keyword>
<dbReference type="InterPro" id="IPR047947">
    <property type="entry name" value="OTU4_OTU"/>
</dbReference>
<dbReference type="Proteomes" id="UP000827889">
    <property type="component" value="Chromosome 6"/>
</dbReference>
<dbReference type="EC" id="3.4.19.12" evidence="3"/>
<keyword evidence="2 3" id="KW-0378">Hydrolase</keyword>
<evidence type="ECO:0000259" key="4">
    <source>
        <dbReference type="PROSITE" id="PS50802"/>
    </source>
</evidence>
<evidence type="ECO:0000313" key="5">
    <source>
        <dbReference type="Proteomes" id="UP000827889"/>
    </source>
</evidence>
<comment type="catalytic activity">
    <reaction evidence="1 3">
        <text>Thiol-dependent hydrolysis of ester, thioester, amide, peptide and isopeptide bonds formed by the C-terminal Gly of ubiquitin (a 76-residue protein attached to proteins as an intracellular targeting signal).</text>
        <dbReference type="EC" id="3.4.19.12"/>
    </reaction>
</comment>
<organism evidence="5 6">
    <name type="scientific">Rhodamnia argentea</name>
    <dbReference type="NCBI Taxonomy" id="178133"/>
    <lineage>
        <taxon>Eukaryota</taxon>
        <taxon>Viridiplantae</taxon>
        <taxon>Streptophyta</taxon>
        <taxon>Embryophyta</taxon>
        <taxon>Tracheophyta</taxon>
        <taxon>Spermatophyta</taxon>
        <taxon>Magnoliopsida</taxon>
        <taxon>eudicotyledons</taxon>
        <taxon>Gunneridae</taxon>
        <taxon>Pentapetalae</taxon>
        <taxon>rosids</taxon>
        <taxon>malvids</taxon>
        <taxon>Myrtales</taxon>
        <taxon>Myrtaceae</taxon>
        <taxon>Myrtoideae</taxon>
        <taxon>Myrteae</taxon>
        <taxon>Australasian group</taxon>
        <taxon>Rhodamnia</taxon>
    </lineage>
</organism>
<evidence type="ECO:0000256" key="3">
    <source>
        <dbReference type="RuleBase" id="RU367104"/>
    </source>
</evidence>
<keyword evidence="3" id="KW-0963">Cytoplasm</keyword>
<accession>A0ABM3HGS7</accession>
<keyword evidence="3" id="KW-0833">Ubl conjugation pathway</keyword>
<dbReference type="Gene3D" id="3.90.70.80">
    <property type="match status" value="1"/>
</dbReference>
<dbReference type="SUPFAM" id="SSF54001">
    <property type="entry name" value="Cysteine proteinases"/>
    <property type="match status" value="1"/>
</dbReference>
<dbReference type="InterPro" id="IPR003323">
    <property type="entry name" value="OTU_dom"/>
</dbReference>
<comment type="subcellular location">
    <subcellularLocation>
        <location evidence="3">Cytoplasm</location>
    </subcellularLocation>
</comment>
<reference evidence="6" key="1">
    <citation type="submission" date="2025-08" db="UniProtKB">
        <authorList>
            <consortium name="RefSeq"/>
        </authorList>
    </citation>
    <scope>IDENTIFICATION</scope>
    <source>
        <tissue evidence="6">Leaf</tissue>
    </source>
</reference>
<keyword evidence="3" id="KW-0645">Protease</keyword>
<evidence type="ECO:0000313" key="6">
    <source>
        <dbReference type="RefSeq" id="XP_048135814.1"/>
    </source>
</evidence>
<feature type="domain" description="OTU" evidence="4">
    <location>
        <begin position="19"/>
        <end position="157"/>
    </location>
</feature>
<evidence type="ECO:0000256" key="1">
    <source>
        <dbReference type="ARBA" id="ARBA00000707"/>
    </source>
</evidence>
<dbReference type="GeneID" id="115749371"/>
<comment type="function">
    <text evidence="3">Hydrolase that can remove conjugated ubiquitin from proteins and may therefore play an important regulatory role at the level of protein turnover by preventing degradation.</text>
</comment>
<gene>
    <name evidence="6" type="primary">LOC115749371</name>
</gene>
<keyword evidence="3" id="KW-0788">Thiol protease</keyword>
<dbReference type="PANTHER" id="PTHR13312">
    <property type="entry name" value="HIV-INDUCED PROTEIN-7-LIKE PROTEASE"/>
    <property type="match status" value="1"/>
</dbReference>
<dbReference type="Pfam" id="PF02338">
    <property type="entry name" value="OTU"/>
    <property type="match status" value="1"/>
</dbReference>
<name>A0ABM3HGS7_9MYRT</name>